<dbReference type="AlphaFoldDB" id="A0A067SI14"/>
<feature type="region of interest" description="Disordered" evidence="1">
    <location>
        <begin position="226"/>
        <end position="272"/>
    </location>
</feature>
<proteinExistence type="predicted"/>
<protein>
    <submittedName>
        <fullName evidence="2">Uncharacterized protein</fullName>
    </submittedName>
</protein>
<reference evidence="3" key="1">
    <citation type="journal article" date="2014" name="Proc. Natl. Acad. Sci. U.S.A.">
        <title>Extensive sampling of basidiomycete genomes demonstrates inadequacy of the white-rot/brown-rot paradigm for wood decay fungi.</title>
        <authorList>
            <person name="Riley R."/>
            <person name="Salamov A.A."/>
            <person name="Brown D.W."/>
            <person name="Nagy L.G."/>
            <person name="Floudas D."/>
            <person name="Held B.W."/>
            <person name="Levasseur A."/>
            <person name="Lombard V."/>
            <person name="Morin E."/>
            <person name="Otillar R."/>
            <person name="Lindquist E.A."/>
            <person name="Sun H."/>
            <person name="LaButti K.M."/>
            <person name="Schmutz J."/>
            <person name="Jabbour D."/>
            <person name="Luo H."/>
            <person name="Baker S.E."/>
            <person name="Pisabarro A.G."/>
            <person name="Walton J.D."/>
            <person name="Blanchette R.A."/>
            <person name="Henrissat B."/>
            <person name="Martin F."/>
            <person name="Cullen D."/>
            <person name="Hibbett D.S."/>
            <person name="Grigoriev I.V."/>
        </authorList>
    </citation>
    <scope>NUCLEOTIDE SEQUENCE [LARGE SCALE GENOMIC DNA]</scope>
    <source>
        <strain evidence="3">CBS 339.88</strain>
    </source>
</reference>
<feature type="region of interest" description="Disordered" evidence="1">
    <location>
        <begin position="163"/>
        <end position="208"/>
    </location>
</feature>
<dbReference type="EMBL" id="KL142401">
    <property type="protein sequence ID" value="KDR69657.1"/>
    <property type="molecule type" value="Genomic_DNA"/>
</dbReference>
<keyword evidence="3" id="KW-1185">Reference proteome</keyword>
<dbReference type="HOGENOM" id="CLU_1023257_0_0_1"/>
<organism evidence="2 3">
    <name type="scientific">Galerina marginata (strain CBS 339.88)</name>
    <dbReference type="NCBI Taxonomy" id="685588"/>
    <lineage>
        <taxon>Eukaryota</taxon>
        <taxon>Fungi</taxon>
        <taxon>Dikarya</taxon>
        <taxon>Basidiomycota</taxon>
        <taxon>Agaricomycotina</taxon>
        <taxon>Agaricomycetes</taxon>
        <taxon>Agaricomycetidae</taxon>
        <taxon>Agaricales</taxon>
        <taxon>Agaricineae</taxon>
        <taxon>Strophariaceae</taxon>
        <taxon>Galerina</taxon>
    </lineage>
</organism>
<feature type="region of interest" description="Disordered" evidence="1">
    <location>
        <begin position="53"/>
        <end position="104"/>
    </location>
</feature>
<gene>
    <name evidence="2" type="ORF">GALMADRAFT_215029</name>
</gene>
<name>A0A067SI14_GALM3</name>
<feature type="compositionally biased region" description="Basic and acidic residues" evidence="1">
    <location>
        <begin position="232"/>
        <end position="252"/>
    </location>
</feature>
<feature type="compositionally biased region" description="Basic and acidic residues" evidence="1">
    <location>
        <begin position="53"/>
        <end position="82"/>
    </location>
</feature>
<feature type="compositionally biased region" description="Polar residues" evidence="1">
    <location>
        <begin position="192"/>
        <end position="208"/>
    </location>
</feature>
<dbReference type="Proteomes" id="UP000027222">
    <property type="component" value="Unassembled WGS sequence"/>
</dbReference>
<evidence type="ECO:0000256" key="1">
    <source>
        <dbReference type="SAM" id="MobiDB-lite"/>
    </source>
</evidence>
<evidence type="ECO:0000313" key="2">
    <source>
        <dbReference type="EMBL" id="KDR69657.1"/>
    </source>
</evidence>
<sequence>MSFSPTVSRVEGRATSIKHRASNIIEHWVVGWAGLEDCQGQKGGISLCRMRKNRENERERGKEERKGRKAAERKEKWMEMRIRHAGAKSQDAAERSCLASESKSESPQCKLAQQLLGTQHKLEWCRTQGMKDGAERAASKGGQGVHVLSLSQGLRVGRNGVGVEERNDRSSGWRRRAPAVGRGEGSLGMGSASASESTPAWGLSNQRVSPRRGFESALSWARKWISLGRMMTKGEEGKGKKTRDDDNNKDTDNIPPNLVPSDVPPLQPTTEN</sequence>
<accession>A0A067SI14</accession>
<feature type="compositionally biased region" description="Pro residues" evidence="1">
    <location>
        <begin position="262"/>
        <end position="272"/>
    </location>
</feature>
<evidence type="ECO:0000313" key="3">
    <source>
        <dbReference type="Proteomes" id="UP000027222"/>
    </source>
</evidence>